<dbReference type="InterPro" id="IPR050188">
    <property type="entry name" value="RluA_PseudoU_synthase"/>
</dbReference>
<reference evidence="8 9" key="1">
    <citation type="submission" date="2018-09" db="EMBL/GenBank/DDBJ databases">
        <title>Murine metabolic-syndrome-specific gut microbial biobank.</title>
        <authorList>
            <person name="Liu C."/>
        </authorList>
    </citation>
    <scope>NUCLEOTIDE SEQUENCE [LARGE SCALE GENOMIC DNA]</scope>
    <source>
        <strain evidence="8 9">0.1xD8-82</strain>
    </source>
</reference>
<dbReference type="SMART" id="SM00363">
    <property type="entry name" value="S4"/>
    <property type="match status" value="1"/>
</dbReference>
<dbReference type="InterPro" id="IPR020103">
    <property type="entry name" value="PsdUridine_synth_cat_dom_sf"/>
</dbReference>
<dbReference type="EMBL" id="RAYQ01000004">
    <property type="protein sequence ID" value="RKI92794.1"/>
    <property type="molecule type" value="Genomic_DNA"/>
</dbReference>
<dbReference type="InterPro" id="IPR002942">
    <property type="entry name" value="S4_RNA-bd"/>
</dbReference>
<evidence type="ECO:0000259" key="7">
    <source>
        <dbReference type="SMART" id="SM00363"/>
    </source>
</evidence>
<evidence type="ECO:0000256" key="4">
    <source>
        <dbReference type="ARBA" id="ARBA00031870"/>
    </source>
</evidence>
<evidence type="ECO:0000313" key="9">
    <source>
        <dbReference type="Proteomes" id="UP000280696"/>
    </source>
</evidence>
<dbReference type="Proteomes" id="UP000280696">
    <property type="component" value="Unassembled WGS sequence"/>
</dbReference>
<accession>A0A3A9AP46</accession>
<evidence type="ECO:0000256" key="3">
    <source>
        <dbReference type="ARBA" id="ARBA00023235"/>
    </source>
</evidence>
<dbReference type="SUPFAM" id="SSF55174">
    <property type="entry name" value="Alpha-L RNA-binding motif"/>
    <property type="match status" value="1"/>
</dbReference>
<name>A0A3A9AP46_9FIRM</name>
<dbReference type="AlphaFoldDB" id="A0A3A9AP46"/>
<dbReference type="GO" id="GO:0003723">
    <property type="term" value="F:RNA binding"/>
    <property type="evidence" value="ECO:0007669"/>
    <property type="project" value="UniProtKB-KW"/>
</dbReference>
<dbReference type="PANTHER" id="PTHR21600">
    <property type="entry name" value="MITOCHONDRIAL RNA PSEUDOURIDINE SYNTHASE"/>
    <property type="match status" value="1"/>
</dbReference>
<dbReference type="Gene3D" id="3.10.290.10">
    <property type="entry name" value="RNA-binding S4 domain"/>
    <property type="match status" value="1"/>
</dbReference>
<keyword evidence="6" id="KW-0694">RNA-binding</keyword>
<evidence type="ECO:0000256" key="2">
    <source>
        <dbReference type="ARBA" id="ARBA00010876"/>
    </source>
</evidence>
<proteinExistence type="inferred from homology"/>
<dbReference type="CDD" id="cd02869">
    <property type="entry name" value="PseudoU_synth_RluA_like"/>
    <property type="match status" value="1"/>
</dbReference>
<evidence type="ECO:0000256" key="5">
    <source>
        <dbReference type="ARBA" id="ARBA00033164"/>
    </source>
</evidence>
<evidence type="ECO:0000313" key="8">
    <source>
        <dbReference type="EMBL" id="RKI92794.1"/>
    </source>
</evidence>
<dbReference type="OrthoDB" id="9807829at2"/>
<dbReference type="PROSITE" id="PS50889">
    <property type="entry name" value="S4"/>
    <property type="match status" value="1"/>
</dbReference>
<dbReference type="GO" id="GO:0120159">
    <property type="term" value="F:rRNA pseudouridine synthase activity"/>
    <property type="evidence" value="ECO:0007669"/>
    <property type="project" value="UniProtKB-ARBA"/>
</dbReference>
<dbReference type="Pfam" id="PF00849">
    <property type="entry name" value="PseudoU_synth_2"/>
    <property type="match status" value="1"/>
</dbReference>
<dbReference type="SUPFAM" id="SSF55120">
    <property type="entry name" value="Pseudouridine synthase"/>
    <property type="match status" value="1"/>
</dbReference>
<protein>
    <recommendedName>
        <fullName evidence="4">RNA pseudouridylate synthase</fullName>
    </recommendedName>
    <alternativeName>
        <fullName evidence="5">RNA-uridine isomerase</fullName>
    </alternativeName>
</protein>
<keyword evidence="9" id="KW-1185">Reference proteome</keyword>
<evidence type="ECO:0000256" key="1">
    <source>
        <dbReference type="ARBA" id="ARBA00000073"/>
    </source>
</evidence>
<dbReference type="InterPro" id="IPR006145">
    <property type="entry name" value="PsdUridine_synth_RsuA/RluA"/>
</dbReference>
<gene>
    <name evidence="8" type="ORF">D7V94_05585</name>
</gene>
<dbReference type="PANTHER" id="PTHR21600:SF83">
    <property type="entry name" value="PSEUDOURIDYLATE SYNTHASE RPUSD4, MITOCHONDRIAL"/>
    <property type="match status" value="1"/>
</dbReference>
<evidence type="ECO:0000256" key="6">
    <source>
        <dbReference type="PROSITE-ProRule" id="PRU00182"/>
    </source>
</evidence>
<comment type="caution">
    <text evidence="8">The sequence shown here is derived from an EMBL/GenBank/DDBJ whole genome shotgun (WGS) entry which is preliminary data.</text>
</comment>
<organism evidence="8 9">
    <name type="scientific">Parablautia intestinalis</name>
    <dbReference type="NCBI Taxonomy" id="2320100"/>
    <lineage>
        <taxon>Bacteria</taxon>
        <taxon>Bacillati</taxon>
        <taxon>Bacillota</taxon>
        <taxon>Clostridia</taxon>
        <taxon>Lachnospirales</taxon>
        <taxon>Lachnospiraceae</taxon>
        <taxon>Parablautia</taxon>
    </lineage>
</organism>
<keyword evidence="3" id="KW-0413">Isomerase</keyword>
<comment type="catalytic activity">
    <reaction evidence="1">
        <text>a uridine in RNA = a pseudouridine in RNA</text>
        <dbReference type="Rhea" id="RHEA:48348"/>
        <dbReference type="Rhea" id="RHEA-COMP:12068"/>
        <dbReference type="Rhea" id="RHEA-COMP:12069"/>
        <dbReference type="ChEBI" id="CHEBI:65314"/>
        <dbReference type="ChEBI" id="CHEBI:65315"/>
    </reaction>
</comment>
<feature type="domain" description="RNA-binding S4" evidence="7">
    <location>
        <begin position="13"/>
        <end position="77"/>
    </location>
</feature>
<dbReference type="RefSeq" id="WP_120467634.1">
    <property type="nucleotide sequence ID" value="NZ_CATJBT010000111.1"/>
</dbReference>
<dbReference type="GO" id="GO:0000455">
    <property type="term" value="P:enzyme-directed rRNA pseudouridine synthesis"/>
    <property type="evidence" value="ECO:0007669"/>
    <property type="project" value="UniProtKB-ARBA"/>
</dbReference>
<dbReference type="InterPro" id="IPR036986">
    <property type="entry name" value="S4_RNA-bd_sf"/>
</dbReference>
<comment type="similarity">
    <text evidence="2">Belongs to the pseudouridine synthase RluA family.</text>
</comment>
<dbReference type="Gene3D" id="3.30.2350.10">
    <property type="entry name" value="Pseudouridine synthase"/>
    <property type="match status" value="1"/>
</dbReference>
<sequence length="327" mass="37764">MQQIEIDENEAGQRLDKFLHKFMPVAPSSFFYKMLRKKNITLNGKKAEGNEKLIIGDVLCLYLSDETIHNFKAGSVRTDEYEEAYKKLKDIQVVYEDRHIVIVYKPSGILTQKAAAEDLSVNEWLIGYLLKKGSINKMQLSTYKPSVCNRLDRNTFGMVICAKSLAGSQKISSLLKNREIRKFYRMFVKGQVVKEELLEGYLVKDESNNKSHLLKGDEGMKGSPVKTRYYPVSRFRDRTLVEAELITGKPHQLRIHMAGIGHPVLGDYKYGDRTFNDRYKRQYQINSQLLCACRLEFPKLEGTFEGLSRRVIEIPLPGEFQMLMKEQ</sequence>